<keyword evidence="2 4" id="KW-0808">Transferase</keyword>
<keyword evidence="1" id="KW-0328">Glycosyltransferase</keyword>
<evidence type="ECO:0000256" key="1">
    <source>
        <dbReference type="ARBA" id="ARBA00022676"/>
    </source>
</evidence>
<name>A0A5M6ABX7_9BACE</name>
<proteinExistence type="predicted"/>
<dbReference type="Gene3D" id="3.90.550.10">
    <property type="entry name" value="Spore Coat Polysaccharide Biosynthesis Protein SpsA, Chain A"/>
    <property type="match status" value="1"/>
</dbReference>
<evidence type="ECO:0000259" key="3">
    <source>
        <dbReference type="Pfam" id="PF00535"/>
    </source>
</evidence>
<dbReference type="InterPro" id="IPR001173">
    <property type="entry name" value="Glyco_trans_2-like"/>
</dbReference>
<dbReference type="AlphaFoldDB" id="A0A5M6ABX7"/>
<dbReference type="SUPFAM" id="SSF53448">
    <property type="entry name" value="Nucleotide-diphospho-sugar transferases"/>
    <property type="match status" value="1"/>
</dbReference>
<dbReference type="GO" id="GO:0016758">
    <property type="term" value="F:hexosyltransferase activity"/>
    <property type="evidence" value="ECO:0007669"/>
    <property type="project" value="UniProtKB-ARBA"/>
</dbReference>
<reference evidence="4 5" key="1">
    <citation type="journal article" date="2019" name="Nat. Med.">
        <title>A library of human gut bacterial isolates paired with longitudinal multiomics data enables mechanistic microbiome research.</title>
        <authorList>
            <person name="Poyet M."/>
            <person name="Groussin M."/>
            <person name="Gibbons S.M."/>
            <person name="Avila-Pacheco J."/>
            <person name="Jiang X."/>
            <person name="Kearney S.M."/>
            <person name="Perrotta A.R."/>
            <person name="Berdy B."/>
            <person name="Zhao S."/>
            <person name="Lieberman T.D."/>
            <person name="Swanson P.K."/>
            <person name="Smith M."/>
            <person name="Roesemann S."/>
            <person name="Alexander J.E."/>
            <person name="Rich S.A."/>
            <person name="Livny J."/>
            <person name="Vlamakis H."/>
            <person name="Clish C."/>
            <person name="Bullock K."/>
            <person name="Deik A."/>
            <person name="Scott J."/>
            <person name="Pierce K.A."/>
            <person name="Xavier R.J."/>
            <person name="Alm E.J."/>
        </authorList>
    </citation>
    <scope>NUCLEOTIDE SEQUENCE [LARGE SCALE GENOMIC DNA]</scope>
    <source>
        <strain evidence="4 5">BIOML-A7</strain>
    </source>
</reference>
<dbReference type="RefSeq" id="WP_007210971.1">
    <property type="nucleotide sequence ID" value="NZ_JAFEKG010000001.1"/>
</dbReference>
<gene>
    <name evidence="4" type="ORF">F2Y86_07275</name>
</gene>
<sequence>MDETKALPLISIIVPVYNVKDYVEKCLDSICGQSYTNLEIIVMDDGSTDGSGELCDAYALKDQRVKVIHRDNRGVSTVRNEGLDIAQGEYIGFVDGDDWVDGDMYEFLYELLIVNEADISVCSHYIERPNRRKIKYVSDEVLNLTPRDAIRLLVKDDIVRNYLWDKLFKRELFDGLRFPQNTCFEDMAVMYRVFYRARKVVMKGQPKYHYMMRTDSLIGSKYDPKKEYQMFLAVYEQNRFILEKGIWDETPVFVIRCGIHLIDHIMLVHPSSVTEEIIKNVLVIIRQYDEIKWRQIGIACAVKRWAIYKNLPVYRLVYRFVRSILKSRNHRF</sequence>
<dbReference type="InterPro" id="IPR029044">
    <property type="entry name" value="Nucleotide-diphossugar_trans"/>
</dbReference>
<organism evidence="4 5">
    <name type="scientific">Bacteroides cellulosilyticus</name>
    <dbReference type="NCBI Taxonomy" id="246787"/>
    <lineage>
        <taxon>Bacteria</taxon>
        <taxon>Pseudomonadati</taxon>
        <taxon>Bacteroidota</taxon>
        <taxon>Bacteroidia</taxon>
        <taxon>Bacteroidales</taxon>
        <taxon>Bacteroidaceae</taxon>
        <taxon>Bacteroides</taxon>
    </lineage>
</organism>
<comment type="caution">
    <text evidence="4">The sequence shown here is derived from an EMBL/GenBank/DDBJ whole genome shotgun (WGS) entry which is preliminary data.</text>
</comment>
<evidence type="ECO:0000313" key="4">
    <source>
        <dbReference type="EMBL" id="KAA5409979.1"/>
    </source>
</evidence>
<dbReference type="Pfam" id="PF00535">
    <property type="entry name" value="Glycos_transf_2"/>
    <property type="match status" value="1"/>
</dbReference>
<protein>
    <submittedName>
        <fullName evidence="4">Glycosyltransferase</fullName>
    </submittedName>
</protein>
<accession>A0A5M6ABX7</accession>
<dbReference type="EMBL" id="VVYW01000005">
    <property type="protein sequence ID" value="KAA5409979.1"/>
    <property type="molecule type" value="Genomic_DNA"/>
</dbReference>
<dbReference type="PANTHER" id="PTHR22916">
    <property type="entry name" value="GLYCOSYLTRANSFERASE"/>
    <property type="match status" value="1"/>
</dbReference>
<dbReference type="Proteomes" id="UP000325055">
    <property type="component" value="Unassembled WGS sequence"/>
</dbReference>
<evidence type="ECO:0000313" key="5">
    <source>
        <dbReference type="Proteomes" id="UP000325055"/>
    </source>
</evidence>
<evidence type="ECO:0000256" key="2">
    <source>
        <dbReference type="ARBA" id="ARBA00022679"/>
    </source>
</evidence>
<feature type="domain" description="Glycosyltransferase 2-like" evidence="3">
    <location>
        <begin position="11"/>
        <end position="174"/>
    </location>
</feature>
<dbReference type="CDD" id="cd00761">
    <property type="entry name" value="Glyco_tranf_GTA_type"/>
    <property type="match status" value="1"/>
</dbReference>
<dbReference type="PANTHER" id="PTHR22916:SF51">
    <property type="entry name" value="GLYCOSYLTRANSFERASE EPSH-RELATED"/>
    <property type="match status" value="1"/>
</dbReference>